<dbReference type="SUPFAM" id="SSF143011">
    <property type="entry name" value="RelE-like"/>
    <property type="match status" value="1"/>
</dbReference>
<keyword evidence="5" id="KW-0378">Hydrolase</keyword>
<keyword evidence="3" id="KW-0540">Nuclease</keyword>
<reference evidence="9 10" key="1">
    <citation type="submission" date="2023-07" db="EMBL/GenBank/DDBJ databases">
        <title>Genomic Encyclopedia of Type Strains, Phase IV (KMG-IV): sequencing the most valuable type-strain genomes for metagenomic binning, comparative biology and taxonomic classification.</title>
        <authorList>
            <person name="Goeker M."/>
        </authorList>
    </citation>
    <scope>NUCLEOTIDE SEQUENCE [LARGE SCALE GENOMIC DNA]</scope>
    <source>
        <strain evidence="9 10">DSM 105143</strain>
    </source>
</reference>
<dbReference type="RefSeq" id="WP_307122381.1">
    <property type="nucleotide sequence ID" value="NZ_JAUSTM010000020.1"/>
</dbReference>
<dbReference type="NCBIfam" id="TIGR02116">
    <property type="entry name" value="toxin_Txe_YoeB"/>
    <property type="match status" value="1"/>
</dbReference>
<keyword evidence="4" id="KW-0255">Endonuclease</keyword>
<evidence type="ECO:0000256" key="1">
    <source>
        <dbReference type="ARBA" id="ARBA00008172"/>
    </source>
</evidence>
<organism evidence="9 10">
    <name type="scientific">Streptococcus moroccensis</name>
    <dbReference type="NCBI Taxonomy" id="1451356"/>
    <lineage>
        <taxon>Bacteria</taxon>
        <taxon>Bacillati</taxon>
        <taxon>Bacillota</taxon>
        <taxon>Bacilli</taxon>
        <taxon>Lactobacillales</taxon>
        <taxon>Streptococcaceae</taxon>
        <taxon>Streptococcus</taxon>
    </lineage>
</organism>
<comment type="caution">
    <text evidence="9">The sequence shown here is derived from an EMBL/GenBank/DDBJ whole genome shotgun (WGS) entry which is preliminary data.</text>
</comment>
<evidence type="ECO:0000256" key="6">
    <source>
        <dbReference type="ARBA" id="ARBA00030388"/>
    </source>
</evidence>
<sequence length="92" mass="10742">MYTIHLSKRAKADMKQLRAAKLEGKLNRLLAVIEQDPYASNPAVEKLEPNLYARRLSQKHRLVYLVNDALKAILVVSVWSHYDFYHGQSFDW</sequence>
<proteinExistence type="inferred from homology"/>
<evidence type="ECO:0000313" key="10">
    <source>
        <dbReference type="Proteomes" id="UP001223079"/>
    </source>
</evidence>
<keyword evidence="10" id="KW-1185">Reference proteome</keyword>
<evidence type="ECO:0000256" key="8">
    <source>
        <dbReference type="SAM" id="Phobius"/>
    </source>
</evidence>
<evidence type="ECO:0000256" key="3">
    <source>
        <dbReference type="ARBA" id="ARBA00022722"/>
    </source>
</evidence>
<gene>
    <name evidence="9" type="ORF">J2S23_001805</name>
</gene>
<evidence type="ECO:0000313" key="9">
    <source>
        <dbReference type="EMBL" id="MDQ0223230.1"/>
    </source>
</evidence>
<evidence type="ECO:0000256" key="7">
    <source>
        <dbReference type="ARBA" id="ARBA00050056"/>
    </source>
</evidence>
<evidence type="ECO:0000256" key="4">
    <source>
        <dbReference type="ARBA" id="ARBA00022759"/>
    </source>
</evidence>
<dbReference type="Pfam" id="PF06769">
    <property type="entry name" value="YoeB_toxin"/>
    <property type="match status" value="1"/>
</dbReference>
<evidence type="ECO:0000256" key="2">
    <source>
        <dbReference type="ARBA" id="ARBA00022649"/>
    </source>
</evidence>
<keyword evidence="2" id="KW-1277">Toxin-antitoxin system</keyword>
<protein>
    <recommendedName>
        <fullName evidence="7">Endoribonuclease YoeB</fullName>
    </recommendedName>
    <alternativeName>
        <fullName evidence="6">Putative mRNA interferase YoeB</fullName>
    </alternativeName>
</protein>
<dbReference type="EMBL" id="JAUSTM010000020">
    <property type="protein sequence ID" value="MDQ0223230.1"/>
    <property type="molecule type" value="Genomic_DNA"/>
</dbReference>
<dbReference type="PANTHER" id="PTHR38039">
    <property type="entry name" value="TOXIN YOEB"/>
    <property type="match status" value="1"/>
</dbReference>
<accession>A0ABT9YTZ4</accession>
<keyword evidence="8" id="KW-0812">Transmembrane</keyword>
<name>A0ABT9YTZ4_9STRE</name>
<dbReference type="InterPro" id="IPR009614">
    <property type="entry name" value="YoeB_toxin"/>
</dbReference>
<comment type="similarity">
    <text evidence="1">Belongs to the YoeB family.</text>
</comment>
<keyword evidence="8" id="KW-0472">Membrane</keyword>
<dbReference type="PANTHER" id="PTHR38039:SF1">
    <property type="entry name" value="TOXIN YOEB"/>
    <property type="match status" value="1"/>
</dbReference>
<feature type="transmembrane region" description="Helical" evidence="8">
    <location>
        <begin position="62"/>
        <end position="82"/>
    </location>
</feature>
<dbReference type="Gene3D" id="3.30.2310.20">
    <property type="entry name" value="RelE-like"/>
    <property type="match status" value="1"/>
</dbReference>
<dbReference type="Proteomes" id="UP001223079">
    <property type="component" value="Unassembled WGS sequence"/>
</dbReference>
<evidence type="ECO:0000256" key="5">
    <source>
        <dbReference type="ARBA" id="ARBA00022801"/>
    </source>
</evidence>
<keyword evidence="8" id="KW-1133">Transmembrane helix</keyword>
<dbReference type="InterPro" id="IPR035093">
    <property type="entry name" value="RelE/ParE_toxin_dom_sf"/>
</dbReference>